<evidence type="ECO:0000256" key="8">
    <source>
        <dbReference type="SAM" id="MobiDB-lite"/>
    </source>
</evidence>
<keyword evidence="11" id="KW-1185">Reference proteome</keyword>
<feature type="region of interest" description="Disordered" evidence="8">
    <location>
        <begin position="1"/>
        <end position="111"/>
    </location>
</feature>
<evidence type="ECO:0000256" key="6">
    <source>
        <dbReference type="ARBA" id="ARBA00023187"/>
    </source>
</evidence>
<dbReference type="GO" id="GO:0008380">
    <property type="term" value="P:RNA splicing"/>
    <property type="evidence" value="ECO:0007669"/>
    <property type="project" value="UniProtKB-KW"/>
</dbReference>
<proteinExistence type="inferred from homology"/>
<evidence type="ECO:0000256" key="1">
    <source>
        <dbReference type="ARBA" id="ARBA00004123"/>
    </source>
</evidence>
<keyword evidence="7" id="KW-0539">Nucleus</keyword>
<feature type="compositionally biased region" description="Basic and acidic residues" evidence="8">
    <location>
        <begin position="48"/>
        <end position="70"/>
    </location>
</feature>
<evidence type="ECO:0000256" key="4">
    <source>
        <dbReference type="ARBA" id="ARBA00023015"/>
    </source>
</evidence>
<dbReference type="GO" id="GO:0071013">
    <property type="term" value="C:catalytic step 2 spliceosome"/>
    <property type="evidence" value="ECO:0007669"/>
    <property type="project" value="TreeGrafter"/>
</dbReference>
<dbReference type="InterPro" id="IPR039853">
    <property type="entry name" value="Pinin"/>
</dbReference>
<keyword evidence="3" id="KW-0507">mRNA processing</keyword>
<protein>
    <submittedName>
        <fullName evidence="10">Putative nuclear protein SDK3</fullName>
    </submittedName>
</protein>
<dbReference type="InterPro" id="IPR006786">
    <property type="entry name" value="Pinin_SDK_MemA"/>
</dbReference>
<feature type="compositionally biased region" description="Basic and acidic residues" evidence="8">
    <location>
        <begin position="257"/>
        <end position="283"/>
    </location>
</feature>
<evidence type="ECO:0000256" key="3">
    <source>
        <dbReference type="ARBA" id="ARBA00022664"/>
    </source>
</evidence>
<evidence type="ECO:0000313" key="11">
    <source>
        <dbReference type="Proteomes" id="UP000799750"/>
    </source>
</evidence>
<feature type="region of interest" description="Disordered" evidence="8">
    <location>
        <begin position="210"/>
        <end position="303"/>
    </location>
</feature>
<dbReference type="PANTHER" id="PTHR12707:SF0">
    <property type="entry name" value="PININ"/>
    <property type="match status" value="1"/>
</dbReference>
<dbReference type="PANTHER" id="PTHR12707">
    <property type="entry name" value="PINN"/>
    <property type="match status" value="1"/>
</dbReference>
<reference evidence="10" key="1">
    <citation type="journal article" date="2020" name="Stud. Mycol.">
        <title>101 Dothideomycetes genomes: a test case for predicting lifestyles and emergence of pathogens.</title>
        <authorList>
            <person name="Haridas S."/>
            <person name="Albert R."/>
            <person name="Binder M."/>
            <person name="Bloem J."/>
            <person name="Labutti K."/>
            <person name="Salamov A."/>
            <person name="Andreopoulos B."/>
            <person name="Baker S."/>
            <person name="Barry K."/>
            <person name="Bills G."/>
            <person name="Bluhm B."/>
            <person name="Cannon C."/>
            <person name="Castanera R."/>
            <person name="Culley D."/>
            <person name="Daum C."/>
            <person name="Ezra D."/>
            <person name="Gonzalez J."/>
            <person name="Henrissat B."/>
            <person name="Kuo A."/>
            <person name="Liang C."/>
            <person name="Lipzen A."/>
            <person name="Lutzoni F."/>
            <person name="Magnuson J."/>
            <person name="Mondo S."/>
            <person name="Nolan M."/>
            <person name="Ohm R."/>
            <person name="Pangilinan J."/>
            <person name="Park H.-J."/>
            <person name="Ramirez L."/>
            <person name="Alfaro M."/>
            <person name="Sun H."/>
            <person name="Tritt A."/>
            <person name="Yoshinaga Y."/>
            <person name="Zwiers L.-H."/>
            <person name="Turgeon B."/>
            <person name="Goodwin S."/>
            <person name="Spatafora J."/>
            <person name="Crous P."/>
            <person name="Grigoriev I."/>
        </authorList>
    </citation>
    <scope>NUCLEOTIDE SEQUENCE</scope>
    <source>
        <strain evidence="10">CBS 269.34</strain>
    </source>
</reference>
<evidence type="ECO:0000256" key="2">
    <source>
        <dbReference type="ARBA" id="ARBA00010386"/>
    </source>
</evidence>
<dbReference type="GO" id="GO:0006397">
    <property type="term" value="P:mRNA processing"/>
    <property type="evidence" value="ECO:0007669"/>
    <property type="project" value="UniProtKB-KW"/>
</dbReference>
<evidence type="ECO:0000256" key="7">
    <source>
        <dbReference type="ARBA" id="ARBA00023242"/>
    </source>
</evidence>
<comment type="subcellular location">
    <subcellularLocation>
        <location evidence="1">Nucleus</location>
    </subcellularLocation>
</comment>
<evidence type="ECO:0000313" key="10">
    <source>
        <dbReference type="EMBL" id="KAF2498046.1"/>
    </source>
</evidence>
<keyword evidence="4" id="KW-0805">Transcription regulation</keyword>
<name>A0A6A6R0M9_9PEZI</name>
<dbReference type="Pfam" id="PF04696">
    <property type="entry name" value="Pinin_SDK_memA"/>
    <property type="match status" value="1"/>
</dbReference>
<comment type="similarity">
    <text evidence="2">Belongs to the pinin family.</text>
</comment>
<sequence length="318" mass="35561">MADDIPSIASAVVLPEPADLPPTPASPSNGFKRRQSSFSEQDGKRRRLSPEDDYQSRRESIADRGPDARKSGQGNVDAVERKRGQRLFGAMLGALSQSSTSTSQRRRADIEKKQAAKLKLQEKEFDQKKQERLDRLVAMRRKEQKRFDEESMRLRHSNLLNMAHFLYTKTEPRLYYKPWEVTSTEEDQINAQVDDAQAIVDKELDDFERRREGEEGAVPDIGPGTVRPVGSVTSGDVQGNLSTNETTDDSATLPITHDAKEDNSDKTNDEEAVKGEEATKDNYQKSTPKPGTAEDSSKETIDEAGDVILEATEDTVIY</sequence>
<organism evidence="10 11">
    <name type="scientific">Lophium mytilinum</name>
    <dbReference type="NCBI Taxonomy" id="390894"/>
    <lineage>
        <taxon>Eukaryota</taxon>
        <taxon>Fungi</taxon>
        <taxon>Dikarya</taxon>
        <taxon>Ascomycota</taxon>
        <taxon>Pezizomycotina</taxon>
        <taxon>Dothideomycetes</taxon>
        <taxon>Pleosporomycetidae</taxon>
        <taxon>Mytilinidiales</taxon>
        <taxon>Mytilinidiaceae</taxon>
        <taxon>Lophium</taxon>
    </lineage>
</organism>
<gene>
    <name evidence="10" type="ORF">BU16DRAFT_525609</name>
</gene>
<keyword evidence="6" id="KW-0508">mRNA splicing</keyword>
<accession>A0A6A6R0M9</accession>
<feature type="compositionally biased region" description="Polar residues" evidence="8">
    <location>
        <begin position="231"/>
        <end position="245"/>
    </location>
</feature>
<evidence type="ECO:0000259" key="9">
    <source>
        <dbReference type="Pfam" id="PF04696"/>
    </source>
</evidence>
<dbReference type="Proteomes" id="UP000799750">
    <property type="component" value="Unassembled WGS sequence"/>
</dbReference>
<evidence type="ECO:0000256" key="5">
    <source>
        <dbReference type="ARBA" id="ARBA00023163"/>
    </source>
</evidence>
<dbReference type="EMBL" id="MU004186">
    <property type="protein sequence ID" value="KAF2498046.1"/>
    <property type="molecule type" value="Genomic_DNA"/>
</dbReference>
<dbReference type="AlphaFoldDB" id="A0A6A6R0M9"/>
<keyword evidence="5" id="KW-0804">Transcription</keyword>
<dbReference type="OrthoDB" id="330772at2759"/>
<feature type="domain" description="Pinin/SDK/MemA protein" evidence="9">
    <location>
        <begin position="80"/>
        <end position="193"/>
    </location>
</feature>